<dbReference type="InterPro" id="IPR036116">
    <property type="entry name" value="FN3_sf"/>
</dbReference>
<dbReference type="InterPro" id="IPR003961">
    <property type="entry name" value="FN3_dom"/>
</dbReference>
<gene>
    <name evidence="15" type="primary">Il4r</name>
    <name evidence="15" type="ORF">PIACAY_R08687</name>
</gene>
<dbReference type="InterPro" id="IPR003531">
    <property type="entry name" value="Hempt_rcpt_S_F1_CS"/>
</dbReference>
<dbReference type="Pfam" id="PF09238">
    <property type="entry name" value="IL4Ra_N"/>
    <property type="match status" value="1"/>
</dbReference>
<keyword evidence="6" id="KW-0732">Signal</keyword>
<dbReference type="InterPro" id="IPR013783">
    <property type="entry name" value="Ig-like_fold"/>
</dbReference>
<dbReference type="GO" id="GO:0004896">
    <property type="term" value="F:cytokine receptor activity"/>
    <property type="evidence" value="ECO:0007669"/>
    <property type="project" value="InterPro"/>
</dbReference>
<evidence type="ECO:0000256" key="9">
    <source>
        <dbReference type="ARBA" id="ARBA00023157"/>
    </source>
</evidence>
<keyword evidence="16" id="KW-1185">Reference proteome</keyword>
<protein>
    <recommendedName>
        <fullName evidence="3">Interleukin-4 receptor subunit alpha</fullName>
    </recommendedName>
</protein>
<evidence type="ECO:0000256" key="13">
    <source>
        <dbReference type="SAM" id="Phobius"/>
    </source>
</evidence>
<evidence type="ECO:0000256" key="11">
    <source>
        <dbReference type="ARBA" id="ARBA00023180"/>
    </source>
</evidence>
<comment type="caution">
    <text evidence="15">The sequence shown here is derived from an EMBL/GenBank/DDBJ whole genome shotgun (WGS) entry which is preliminary data.</text>
</comment>
<keyword evidence="7 13" id="KW-1133">Transmembrane helix</keyword>
<evidence type="ECO:0000256" key="12">
    <source>
        <dbReference type="ARBA" id="ARBA00025115"/>
    </source>
</evidence>
<evidence type="ECO:0000256" key="8">
    <source>
        <dbReference type="ARBA" id="ARBA00023136"/>
    </source>
</evidence>
<keyword evidence="4" id="KW-0597">Phosphoprotein</keyword>
<evidence type="ECO:0000256" key="4">
    <source>
        <dbReference type="ARBA" id="ARBA00022553"/>
    </source>
</evidence>
<dbReference type="SUPFAM" id="SSF49265">
    <property type="entry name" value="Fibronectin type III"/>
    <property type="match status" value="2"/>
</dbReference>
<dbReference type="PANTHER" id="PTHR23037:SF32">
    <property type="entry name" value="INTERLEUKIN-4 RECEPTOR SUBUNIT ALPHA"/>
    <property type="match status" value="1"/>
</dbReference>
<dbReference type="GO" id="GO:0002532">
    <property type="term" value="P:production of molecular mediator involved in inflammatory response"/>
    <property type="evidence" value="ECO:0007669"/>
    <property type="project" value="InterPro"/>
</dbReference>
<evidence type="ECO:0000256" key="1">
    <source>
        <dbReference type="ARBA" id="ARBA00004479"/>
    </source>
</evidence>
<dbReference type="Proteomes" id="UP000653271">
    <property type="component" value="Unassembled WGS sequence"/>
</dbReference>
<evidence type="ECO:0000256" key="7">
    <source>
        <dbReference type="ARBA" id="ARBA00022989"/>
    </source>
</evidence>
<dbReference type="Pfam" id="PF00041">
    <property type="entry name" value="fn3"/>
    <property type="match status" value="1"/>
</dbReference>
<keyword evidence="11" id="KW-0325">Glycoprotein</keyword>
<evidence type="ECO:0000259" key="14">
    <source>
        <dbReference type="PROSITE" id="PS50853"/>
    </source>
</evidence>
<feature type="transmembrane region" description="Helical" evidence="13">
    <location>
        <begin position="214"/>
        <end position="234"/>
    </location>
</feature>
<dbReference type="OrthoDB" id="8962741at2759"/>
<dbReference type="InterPro" id="IPR015319">
    <property type="entry name" value="IL-4_rcpt-alpha_N"/>
</dbReference>
<evidence type="ECO:0000256" key="10">
    <source>
        <dbReference type="ARBA" id="ARBA00023170"/>
    </source>
</evidence>
<feature type="domain" description="Fibronectin type-III" evidence="14">
    <location>
        <begin position="103"/>
        <end position="210"/>
    </location>
</feature>
<keyword evidence="5 13" id="KW-0812">Transmembrane</keyword>
<keyword evidence="8 13" id="KW-0472">Membrane</keyword>
<comment type="function">
    <text evidence="12">Receptor for both interleukin 4 and interleukin 13. Couples to the JAK1/2/3-STAT6 pathway. The IL4 response is involved in promoting Th2 differentiation. The IL4/IL13 responses are involved in regulating IgE production and, chemokine and mucus production at sites of allergic inflammation. In certain cell types, can signal through activation of insulin receptor substrates, IRS1/IRS2.</text>
</comment>
<dbReference type="PROSITE" id="PS50853">
    <property type="entry name" value="FN3"/>
    <property type="match status" value="1"/>
</dbReference>
<comment type="similarity">
    <text evidence="2">Belongs to the type I cytokine receptor family. Type 4 subfamily.</text>
</comment>
<evidence type="ECO:0000256" key="3">
    <source>
        <dbReference type="ARBA" id="ARBA00018975"/>
    </source>
</evidence>
<sequence length="242" mass="27939">MAVGHVQEFACFTDYDKEMVCHWKVPAQTNCSEEFLLYYRMELISITNDICIPENEEDGSRCSCTIHPEIFASGVTYVLALQRNGTDMWNYSVTPALVVKPRAPKNLTIKKVENGNFNLSWEESYSPPSMLSGHAVIYEVRYWRKQHPTELSVKVINYQAKSFEIAASSLRRGYDYVVSIRCNYTDYPAYWSKWSEEVEFHYDYHVTAEDVLQMAVPVACLLILAVSVICYFCFTKYVSHCS</sequence>
<keyword evidence="9" id="KW-1015">Disulfide bond</keyword>
<proteinExistence type="inferred from homology"/>
<evidence type="ECO:0000256" key="5">
    <source>
        <dbReference type="ARBA" id="ARBA00022692"/>
    </source>
</evidence>
<name>A0A850X7A0_PIACA</name>
<evidence type="ECO:0000256" key="2">
    <source>
        <dbReference type="ARBA" id="ARBA00008280"/>
    </source>
</evidence>
<dbReference type="EMBL" id="WAAB01014595">
    <property type="protein sequence ID" value="NWH76851.1"/>
    <property type="molecule type" value="Genomic_DNA"/>
</dbReference>
<keyword evidence="10" id="KW-0675">Receptor</keyword>
<organism evidence="15 16">
    <name type="scientific">Piaya cayana</name>
    <name type="common">Common squirrel cuckoo</name>
    <dbReference type="NCBI Taxonomy" id="33601"/>
    <lineage>
        <taxon>Eukaryota</taxon>
        <taxon>Metazoa</taxon>
        <taxon>Chordata</taxon>
        <taxon>Craniata</taxon>
        <taxon>Vertebrata</taxon>
        <taxon>Euteleostomi</taxon>
        <taxon>Archelosauria</taxon>
        <taxon>Archosauria</taxon>
        <taxon>Dinosauria</taxon>
        <taxon>Saurischia</taxon>
        <taxon>Theropoda</taxon>
        <taxon>Coelurosauria</taxon>
        <taxon>Aves</taxon>
        <taxon>Neognathae</taxon>
        <taxon>Neoaves</taxon>
        <taxon>Otidimorphae</taxon>
        <taxon>Cuculiformes</taxon>
        <taxon>Coccyzidae</taxon>
        <taxon>Piaya</taxon>
    </lineage>
</organism>
<dbReference type="GO" id="GO:0009897">
    <property type="term" value="C:external side of plasma membrane"/>
    <property type="evidence" value="ECO:0007669"/>
    <property type="project" value="TreeGrafter"/>
</dbReference>
<feature type="non-terminal residue" evidence="15">
    <location>
        <position position="1"/>
    </location>
</feature>
<evidence type="ECO:0000313" key="16">
    <source>
        <dbReference type="Proteomes" id="UP000653271"/>
    </source>
</evidence>
<evidence type="ECO:0000313" key="15">
    <source>
        <dbReference type="EMBL" id="NWH76851.1"/>
    </source>
</evidence>
<dbReference type="Gene3D" id="2.60.40.10">
    <property type="entry name" value="Immunoglobulins"/>
    <property type="match status" value="2"/>
</dbReference>
<dbReference type="AlphaFoldDB" id="A0A850X7A0"/>
<dbReference type="CDD" id="cd00063">
    <property type="entry name" value="FN3"/>
    <property type="match status" value="1"/>
</dbReference>
<dbReference type="PANTHER" id="PTHR23037">
    <property type="entry name" value="CYTOKINE RECEPTOR"/>
    <property type="match status" value="1"/>
</dbReference>
<dbReference type="PROSITE" id="PS01355">
    <property type="entry name" value="HEMATOPO_REC_S_F1"/>
    <property type="match status" value="1"/>
</dbReference>
<accession>A0A850X7A0</accession>
<evidence type="ECO:0000256" key="6">
    <source>
        <dbReference type="ARBA" id="ARBA00022729"/>
    </source>
</evidence>
<reference evidence="15" key="1">
    <citation type="submission" date="2019-09" db="EMBL/GenBank/DDBJ databases">
        <title>Bird 10,000 Genomes (B10K) Project - Family phase.</title>
        <authorList>
            <person name="Zhang G."/>
        </authorList>
    </citation>
    <scope>NUCLEOTIDE SEQUENCE</scope>
    <source>
        <strain evidence="15">B10K-DU-008-47</strain>
        <tissue evidence="15">Mixed tissue sample</tissue>
    </source>
</reference>
<feature type="non-terminal residue" evidence="15">
    <location>
        <position position="242"/>
    </location>
</feature>
<comment type="subcellular location">
    <subcellularLocation>
        <location evidence="1">Membrane</location>
        <topology evidence="1">Single-pass type I membrane protein</topology>
    </subcellularLocation>
</comment>